<evidence type="ECO:0000259" key="7">
    <source>
        <dbReference type="Pfam" id="PF00460"/>
    </source>
</evidence>
<dbReference type="OrthoDB" id="9792068at2"/>
<sequence>MALFGGPIANLEHGLNYATKKNETIANNISNIDTPNYKAKDVEFKSLLDSEMRNGFHANRTNERHLDFGSGSSDFRVTSNRNTRYNHNGNNVDVDKEMTELTNNQIYYQSLVDRMNGQFNDLRTVINGGR</sequence>
<evidence type="ECO:0000256" key="3">
    <source>
        <dbReference type="ARBA" id="ARBA00014376"/>
    </source>
</evidence>
<keyword evidence="9" id="KW-1185">Reference proteome</keyword>
<evidence type="ECO:0000256" key="2">
    <source>
        <dbReference type="ARBA" id="ARBA00009677"/>
    </source>
</evidence>
<dbReference type="InterPro" id="IPR019776">
    <property type="entry name" value="Flagellar_basal_body_rod_CS"/>
</dbReference>
<dbReference type="AlphaFoldDB" id="A0A1G6H2N6"/>
<proteinExistence type="inferred from homology"/>
<dbReference type="PROSITE" id="PS00588">
    <property type="entry name" value="FLAGELLA_BB_ROD"/>
    <property type="match status" value="1"/>
</dbReference>
<dbReference type="PANTHER" id="PTHR30435">
    <property type="entry name" value="FLAGELLAR PROTEIN"/>
    <property type="match status" value="1"/>
</dbReference>
<dbReference type="PIRSF" id="PIRSF002889">
    <property type="entry name" value="Rod_FlgB"/>
    <property type="match status" value="1"/>
</dbReference>
<dbReference type="Pfam" id="PF00460">
    <property type="entry name" value="Flg_bb_rod"/>
    <property type="match status" value="1"/>
</dbReference>
<dbReference type="GO" id="GO:0030694">
    <property type="term" value="C:bacterial-type flagellum basal body, rod"/>
    <property type="evidence" value="ECO:0007669"/>
    <property type="project" value="InterPro"/>
</dbReference>
<comment type="similarity">
    <text evidence="2 6">Belongs to the flagella basal body rod proteins family.</text>
</comment>
<dbReference type="GO" id="GO:0071978">
    <property type="term" value="P:bacterial-type flagellum-dependent swarming motility"/>
    <property type="evidence" value="ECO:0007669"/>
    <property type="project" value="TreeGrafter"/>
</dbReference>
<dbReference type="Proteomes" id="UP000242949">
    <property type="component" value="Unassembled WGS sequence"/>
</dbReference>
<protein>
    <recommendedName>
        <fullName evidence="3 6">Flagellar basal body rod protein FlgB</fullName>
    </recommendedName>
</protein>
<feature type="domain" description="Flagellar basal body rod protein N-terminal" evidence="7">
    <location>
        <begin position="12"/>
        <end position="38"/>
    </location>
</feature>
<dbReference type="InterPro" id="IPR001444">
    <property type="entry name" value="Flag_bb_rod_N"/>
</dbReference>
<dbReference type="NCBIfam" id="TIGR01396">
    <property type="entry name" value="FlgB"/>
    <property type="match status" value="1"/>
</dbReference>
<keyword evidence="8" id="KW-0969">Cilium</keyword>
<dbReference type="STRING" id="1612202.SAMN05421734_102161"/>
<evidence type="ECO:0000313" key="8">
    <source>
        <dbReference type="EMBL" id="SDB88570.1"/>
    </source>
</evidence>
<keyword evidence="8" id="KW-0966">Cell projection</keyword>
<comment type="function">
    <text evidence="5 6">Structural component of flagellum, the bacterial motility apparatus. Part of the rod structure of flagellar basal body.</text>
</comment>
<evidence type="ECO:0000313" key="9">
    <source>
        <dbReference type="Proteomes" id="UP000242949"/>
    </source>
</evidence>
<dbReference type="EMBL" id="FMYI01000002">
    <property type="protein sequence ID" value="SDB88570.1"/>
    <property type="molecule type" value="Genomic_DNA"/>
</dbReference>
<dbReference type="RefSeq" id="WP_090792961.1">
    <property type="nucleotide sequence ID" value="NZ_FMYI01000002.1"/>
</dbReference>
<reference evidence="9" key="1">
    <citation type="submission" date="2016-09" db="EMBL/GenBank/DDBJ databases">
        <authorList>
            <person name="Varghese N."/>
            <person name="Submissions S."/>
        </authorList>
    </citation>
    <scope>NUCLEOTIDE SEQUENCE [LARGE SCALE GENOMIC DNA]</scope>
    <source>
        <strain evidence="9">S5</strain>
    </source>
</reference>
<dbReference type="PANTHER" id="PTHR30435:SF12">
    <property type="entry name" value="FLAGELLAR BASAL BODY ROD PROTEIN FLGB"/>
    <property type="match status" value="1"/>
</dbReference>
<evidence type="ECO:0000256" key="1">
    <source>
        <dbReference type="ARBA" id="ARBA00004117"/>
    </source>
</evidence>
<comment type="subunit">
    <text evidence="6">The basal body constitutes a major portion of the flagellar organelle and consists of a number of rings mounted on a central rod.</text>
</comment>
<evidence type="ECO:0000256" key="4">
    <source>
        <dbReference type="ARBA" id="ARBA00023143"/>
    </source>
</evidence>
<keyword evidence="4 6" id="KW-0975">Bacterial flagellum</keyword>
<evidence type="ECO:0000256" key="5">
    <source>
        <dbReference type="ARBA" id="ARBA00024934"/>
    </source>
</evidence>
<organism evidence="8 9">
    <name type="scientific">Pelagirhabdus alkalitolerans</name>
    <dbReference type="NCBI Taxonomy" id="1612202"/>
    <lineage>
        <taxon>Bacteria</taxon>
        <taxon>Bacillati</taxon>
        <taxon>Bacillota</taxon>
        <taxon>Bacilli</taxon>
        <taxon>Bacillales</taxon>
        <taxon>Bacillaceae</taxon>
        <taxon>Pelagirhabdus</taxon>
    </lineage>
</organism>
<evidence type="ECO:0000256" key="6">
    <source>
        <dbReference type="PIRNR" id="PIRNR002889"/>
    </source>
</evidence>
<dbReference type="InterPro" id="IPR006300">
    <property type="entry name" value="FlgB"/>
</dbReference>
<gene>
    <name evidence="8" type="ORF">SAMN05421734_102161</name>
</gene>
<keyword evidence="8" id="KW-0282">Flagellum</keyword>
<name>A0A1G6H2N6_9BACI</name>
<comment type="subcellular location">
    <subcellularLocation>
        <location evidence="1 6">Bacterial flagellum basal body</location>
    </subcellularLocation>
</comment>
<accession>A0A1G6H2N6</accession>